<feature type="region of interest" description="Disordered" evidence="7">
    <location>
        <begin position="468"/>
        <end position="502"/>
    </location>
</feature>
<dbReference type="GO" id="GO:0005794">
    <property type="term" value="C:Golgi apparatus"/>
    <property type="evidence" value="ECO:0007669"/>
    <property type="project" value="TreeGrafter"/>
</dbReference>
<dbReference type="PANTHER" id="PTHR21229">
    <property type="entry name" value="LUNG SEVEN TRANSMEMBRANE RECEPTOR"/>
    <property type="match status" value="1"/>
</dbReference>
<evidence type="ECO:0000256" key="4">
    <source>
        <dbReference type="ARBA" id="ARBA00022729"/>
    </source>
</evidence>
<comment type="subcellular location">
    <subcellularLocation>
        <location evidence="1">Membrane</location>
        <topology evidence="1">Multi-pass membrane protein</topology>
    </subcellularLocation>
</comment>
<dbReference type="GO" id="GO:0005829">
    <property type="term" value="C:cytosol"/>
    <property type="evidence" value="ECO:0007669"/>
    <property type="project" value="GOC"/>
</dbReference>
<dbReference type="InterPro" id="IPR009637">
    <property type="entry name" value="GPR107/GPR108-like"/>
</dbReference>
<dbReference type="InterPro" id="IPR053938">
    <property type="entry name" value="PTM1-like_N"/>
</dbReference>
<evidence type="ECO:0000256" key="2">
    <source>
        <dbReference type="ARBA" id="ARBA00007883"/>
    </source>
</evidence>
<feature type="transmembrane region" description="Helical" evidence="8">
    <location>
        <begin position="220"/>
        <end position="239"/>
    </location>
</feature>
<proteinExistence type="inferred from homology"/>
<keyword evidence="4 9" id="KW-0732">Signal</keyword>
<evidence type="ECO:0000256" key="7">
    <source>
        <dbReference type="SAM" id="MobiDB-lite"/>
    </source>
</evidence>
<feature type="transmembrane region" description="Helical" evidence="8">
    <location>
        <begin position="327"/>
        <end position="348"/>
    </location>
</feature>
<feature type="transmembrane region" description="Helical" evidence="8">
    <location>
        <begin position="413"/>
        <end position="430"/>
    </location>
</feature>
<evidence type="ECO:0000256" key="8">
    <source>
        <dbReference type="SAM" id="Phobius"/>
    </source>
</evidence>
<evidence type="ECO:0000256" key="5">
    <source>
        <dbReference type="ARBA" id="ARBA00022989"/>
    </source>
</evidence>
<reference evidence="12 13" key="1">
    <citation type="submission" date="2014-03" db="EMBL/GenBank/DDBJ databases">
        <title>The genome of Kluyveromyces dobzhanskii.</title>
        <authorList>
            <person name="Nystedt B."/>
            <person name="Astrom S."/>
        </authorList>
    </citation>
    <scope>NUCLEOTIDE SEQUENCE [LARGE SCALE GENOMIC DNA]</scope>
    <source>
        <strain evidence="12 13">CBS 2104</strain>
    </source>
</reference>
<feature type="compositionally biased region" description="Polar residues" evidence="7">
    <location>
        <begin position="468"/>
        <end position="480"/>
    </location>
</feature>
<dbReference type="AlphaFoldDB" id="A0A0A8LBN8"/>
<evidence type="ECO:0000313" key="13">
    <source>
        <dbReference type="Proteomes" id="UP000031516"/>
    </source>
</evidence>
<organism evidence="12 13">
    <name type="scientific">Kluyveromyces dobzhanskii CBS 2104</name>
    <dbReference type="NCBI Taxonomy" id="1427455"/>
    <lineage>
        <taxon>Eukaryota</taxon>
        <taxon>Fungi</taxon>
        <taxon>Dikarya</taxon>
        <taxon>Ascomycota</taxon>
        <taxon>Saccharomycotina</taxon>
        <taxon>Saccharomycetes</taxon>
        <taxon>Saccharomycetales</taxon>
        <taxon>Saccharomycetaceae</taxon>
        <taxon>Kluyveromyces</taxon>
    </lineage>
</organism>
<evidence type="ECO:0000256" key="1">
    <source>
        <dbReference type="ARBA" id="ARBA00004141"/>
    </source>
</evidence>
<feature type="signal peptide" evidence="9">
    <location>
        <begin position="1"/>
        <end position="22"/>
    </location>
</feature>
<dbReference type="Pfam" id="PF06814">
    <property type="entry name" value="GOST_TM"/>
    <property type="match status" value="1"/>
</dbReference>
<evidence type="ECO:0000256" key="9">
    <source>
        <dbReference type="SAM" id="SignalP"/>
    </source>
</evidence>
<feature type="domain" description="PTM1-like N-terminal" evidence="11">
    <location>
        <begin position="32"/>
        <end position="173"/>
    </location>
</feature>
<evidence type="ECO:0000313" key="12">
    <source>
        <dbReference type="EMBL" id="CDO96503.1"/>
    </source>
</evidence>
<feature type="domain" description="GOST seven transmembrane" evidence="10">
    <location>
        <begin position="185"/>
        <end position="436"/>
    </location>
</feature>
<keyword evidence="3 8" id="KW-0812">Transmembrane</keyword>
<name>A0A0A8LBN8_9SACH</name>
<keyword evidence="5 8" id="KW-1133">Transmembrane helix</keyword>
<feature type="chain" id="PRO_5002038845" evidence="9">
    <location>
        <begin position="23"/>
        <end position="502"/>
    </location>
</feature>
<evidence type="ECO:0000256" key="3">
    <source>
        <dbReference type="ARBA" id="ARBA00022692"/>
    </source>
</evidence>
<feature type="transmembrane region" description="Helical" evidence="8">
    <location>
        <begin position="188"/>
        <end position="208"/>
    </location>
</feature>
<dbReference type="OrthoDB" id="19932at2759"/>
<dbReference type="EMBL" id="CCBQ010000047">
    <property type="protein sequence ID" value="CDO96503.1"/>
    <property type="molecule type" value="Genomic_DNA"/>
</dbReference>
<dbReference type="GO" id="GO:0042147">
    <property type="term" value="P:retrograde transport, endosome to Golgi"/>
    <property type="evidence" value="ECO:0007669"/>
    <property type="project" value="TreeGrafter"/>
</dbReference>
<evidence type="ECO:0000259" key="11">
    <source>
        <dbReference type="Pfam" id="PF21902"/>
    </source>
</evidence>
<evidence type="ECO:0000259" key="10">
    <source>
        <dbReference type="Pfam" id="PF06814"/>
    </source>
</evidence>
<feature type="transmembrane region" description="Helical" evidence="8">
    <location>
        <begin position="369"/>
        <end position="393"/>
    </location>
</feature>
<dbReference type="Pfam" id="PF21902">
    <property type="entry name" value="PTM1-like_N"/>
    <property type="match status" value="1"/>
</dbReference>
<comment type="caution">
    <text evidence="12">The sequence shown here is derived from an EMBL/GenBank/DDBJ whole genome shotgun (WGS) entry which is preliminary data.</text>
</comment>
<gene>
    <name evidence="12" type="ORF">KLDO_g4705</name>
</gene>
<keyword evidence="13" id="KW-1185">Reference proteome</keyword>
<feature type="transmembrane region" description="Helical" evidence="8">
    <location>
        <begin position="251"/>
        <end position="276"/>
    </location>
</feature>
<dbReference type="GO" id="GO:0016020">
    <property type="term" value="C:membrane"/>
    <property type="evidence" value="ECO:0007669"/>
    <property type="project" value="UniProtKB-SubCell"/>
</dbReference>
<evidence type="ECO:0000256" key="6">
    <source>
        <dbReference type="ARBA" id="ARBA00023136"/>
    </source>
</evidence>
<sequence length="502" mass="57332">MTPRFSWVSLLCATLWLNFAVANTVSITDKQTQICSGMYSKKDWSGPVDPYISFDLKKLTEDGLSVVIFDFQDYIHLGAKSKAGSTKYICDDEAIEESLCTEEDRNKFIVVPEVYDPESETKKSLATTVQTFYLEETGLVKEKYQVKRTGYYCVGTFTRSGSVSYKADVNFRNSFGNLAAAEINKLPLYGLLAIFYVVAMALYLFAFWKHKHELLPLQKYLLAAFIFLTIDTIFIWGYYDLKNNKGNTAGTTVYMVIVSILNSAKITMSLFLLLVVCKGYGVVYPKLNKTTMRRVQFFSVLTFALSVAALIQNYMTPTDSTSLIPLFFFIPLGICFMVFYFLILQSLEQTVKYLKQQKQIVKLGMYKKLIIIFYVALFVIFGGIILSSFVLIGMSSIEMIEQHWRTRFFFVDFWPSLVYYAVFVALSFTWRPTSTSYMLAVSQQLPTDPENVADFDLDDLQSLEQEWNQEYEQPAGSQPNDADLDFSDDETDKKKKPAQPSA</sequence>
<comment type="similarity">
    <text evidence="2">Belongs to the LU7TM family.</text>
</comment>
<keyword evidence="6 8" id="KW-0472">Membrane</keyword>
<dbReference type="Proteomes" id="UP000031516">
    <property type="component" value="Unassembled WGS sequence"/>
</dbReference>
<dbReference type="PANTHER" id="PTHR21229:SF1">
    <property type="entry name" value="GH17801P"/>
    <property type="match status" value="1"/>
</dbReference>
<dbReference type="InterPro" id="IPR053937">
    <property type="entry name" value="GOST_TM"/>
</dbReference>
<protein>
    <submittedName>
        <fullName evidence="12">WGS project CCBQ000000000 data, contig 00058</fullName>
    </submittedName>
</protein>
<feature type="transmembrane region" description="Helical" evidence="8">
    <location>
        <begin position="297"/>
        <end position="315"/>
    </location>
</feature>
<accession>A0A0A8LBN8</accession>